<dbReference type="Pfam" id="PF00474">
    <property type="entry name" value="SSF"/>
    <property type="match status" value="1"/>
</dbReference>
<feature type="transmembrane region" description="Helical" evidence="7">
    <location>
        <begin position="87"/>
        <end position="109"/>
    </location>
</feature>
<evidence type="ECO:0000256" key="6">
    <source>
        <dbReference type="RuleBase" id="RU362091"/>
    </source>
</evidence>
<accession>A0AAE1BUQ9</accession>
<evidence type="ECO:0000256" key="1">
    <source>
        <dbReference type="ARBA" id="ARBA00004141"/>
    </source>
</evidence>
<dbReference type="Gene3D" id="1.20.1730.10">
    <property type="entry name" value="Sodium/glucose cotransporter"/>
    <property type="match status" value="1"/>
</dbReference>
<organism evidence="8 9">
    <name type="scientific">Petrolisthes cinctipes</name>
    <name type="common">Flat porcelain crab</name>
    <dbReference type="NCBI Taxonomy" id="88211"/>
    <lineage>
        <taxon>Eukaryota</taxon>
        <taxon>Metazoa</taxon>
        <taxon>Ecdysozoa</taxon>
        <taxon>Arthropoda</taxon>
        <taxon>Crustacea</taxon>
        <taxon>Multicrustacea</taxon>
        <taxon>Malacostraca</taxon>
        <taxon>Eumalacostraca</taxon>
        <taxon>Eucarida</taxon>
        <taxon>Decapoda</taxon>
        <taxon>Pleocyemata</taxon>
        <taxon>Anomura</taxon>
        <taxon>Galatheoidea</taxon>
        <taxon>Porcellanidae</taxon>
        <taxon>Petrolisthes</taxon>
    </lineage>
</organism>
<gene>
    <name evidence="8" type="ORF">Pcinc_038071</name>
</gene>
<dbReference type="GO" id="GO:0005886">
    <property type="term" value="C:plasma membrane"/>
    <property type="evidence" value="ECO:0007669"/>
    <property type="project" value="TreeGrafter"/>
</dbReference>
<feature type="transmembrane region" description="Helical" evidence="7">
    <location>
        <begin position="130"/>
        <end position="156"/>
    </location>
</feature>
<keyword evidence="4 7" id="KW-1133">Transmembrane helix</keyword>
<dbReference type="NCBIfam" id="TIGR00813">
    <property type="entry name" value="sss"/>
    <property type="match status" value="1"/>
</dbReference>
<dbReference type="PANTHER" id="PTHR11819:SF150">
    <property type="entry name" value="SODIUM_MYO-INOSITOL COTRANSPORTER"/>
    <property type="match status" value="1"/>
</dbReference>
<comment type="similarity">
    <text evidence="2 6">Belongs to the sodium:solute symporter (SSF) (TC 2.A.21) family.</text>
</comment>
<dbReference type="GO" id="GO:0005412">
    <property type="term" value="F:D-glucose:sodium symporter activity"/>
    <property type="evidence" value="ECO:0007669"/>
    <property type="project" value="TreeGrafter"/>
</dbReference>
<evidence type="ECO:0000256" key="2">
    <source>
        <dbReference type="ARBA" id="ARBA00006434"/>
    </source>
</evidence>
<proteinExistence type="inferred from homology"/>
<dbReference type="PROSITE" id="PS50283">
    <property type="entry name" value="NA_SOLUT_SYMP_3"/>
    <property type="match status" value="1"/>
</dbReference>
<keyword evidence="9" id="KW-1185">Reference proteome</keyword>
<dbReference type="Proteomes" id="UP001286313">
    <property type="component" value="Unassembled WGS sequence"/>
</dbReference>
<dbReference type="PANTHER" id="PTHR11819">
    <property type="entry name" value="SOLUTE CARRIER FAMILY 5"/>
    <property type="match status" value="1"/>
</dbReference>
<evidence type="ECO:0000256" key="5">
    <source>
        <dbReference type="ARBA" id="ARBA00023136"/>
    </source>
</evidence>
<feature type="transmembrane region" description="Helical" evidence="7">
    <location>
        <begin position="168"/>
        <end position="189"/>
    </location>
</feature>
<name>A0AAE1BUQ9_PETCI</name>
<evidence type="ECO:0000313" key="8">
    <source>
        <dbReference type="EMBL" id="KAK3855534.1"/>
    </source>
</evidence>
<comment type="subcellular location">
    <subcellularLocation>
        <location evidence="1">Membrane</location>
        <topology evidence="1">Multi-pass membrane protein</topology>
    </subcellularLocation>
</comment>
<evidence type="ECO:0000256" key="3">
    <source>
        <dbReference type="ARBA" id="ARBA00022692"/>
    </source>
</evidence>
<dbReference type="EMBL" id="JAWQEG010006177">
    <property type="protein sequence ID" value="KAK3855534.1"/>
    <property type="molecule type" value="Genomic_DNA"/>
</dbReference>
<feature type="transmembrane region" description="Helical" evidence="7">
    <location>
        <begin position="47"/>
        <end position="67"/>
    </location>
</feature>
<comment type="caution">
    <text evidence="8">The sequence shown here is derived from an EMBL/GenBank/DDBJ whole genome shotgun (WGS) entry which is preliminary data.</text>
</comment>
<sequence>MEESSPVNTELIIWDYLAIIIYLLLNIIVGAYALCRPNRGSLSGYFLAGRFMWWLPVGASLFASNIGSEHFIGMAGSGAAGGIGIGAFNNISIILLQLMSWVFLPVFIASRVHTVPEYMSKRFGGKRIQVYLALLSLLLYIFTKISVDLYSGALFINQAVQWDIYGSMMVLLVLTAVFTMTGGLAAVIYTDTLQLFIMLGGAIYVTYKAFQKVGGYEALQYRYMQAVPSSVMRTPRAVCLAMTPGLC</sequence>
<dbReference type="AlphaFoldDB" id="A0AAE1BUQ9"/>
<protein>
    <submittedName>
        <fullName evidence="8">Uncharacterized protein</fullName>
    </submittedName>
</protein>
<evidence type="ECO:0000256" key="7">
    <source>
        <dbReference type="SAM" id="Phobius"/>
    </source>
</evidence>
<feature type="transmembrane region" description="Helical" evidence="7">
    <location>
        <begin position="12"/>
        <end position="35"/>
    </location>
</feature>
<keyword evidence="5 7" id="KW-0472">Membrane</keyword>
<keyword evidence="3 7" id="KW-0812">Transmembrane</keyword>
<evidence type="ECO:0000313" key="9">
    <source>
        <dbReference type="Proteomes" id="UP001286313"/>
    </source>
</evidence>
<reference evidence="8" key="1">
    <citation type="submission" date="2023-10" db="EMBL/GenBank/DDBJ databases">
        <title>Genome assemblies of two species of porcelain crab, Petrolisthes cinctipes and Petrolisthes manimaculis (Anomura: Porcellanidae).</title>
        <authorList>
            <person name="Angst P."/>
        </authorList>
    </citation>
    <scope>NUCLEOTIDE SEQUENCE</scope>
    <source>
        <strain evidence="8">PB745_01</strain>
        <tissue evidence="8">Gill</tissue>
    </source>
</reference>
<dbReference type="InterPro" id="IPR038377">
    <property type="entry name" value="Na/Glc_symporter_sf"/>
</dbReference>
<dbReference type="InterPro" id="IPR001734">
    <property type="entry name" value="Na/solute_symporter"/>
</dbReference>
<evidence type="ECO:0000256" key="4">
    <source>
        <dbReference type="ARBA" id="ARBA00022989"/>
    </source>
</evidence>